<evidence type="ECO:0000259" key="3">
    <source>
        <dbReference type="PROSITE" id="PS51677"/>
    </source>
</evidence>
<keyword evidence="5" id="KW-1185">Reference proteome</keyword>
<evidence type="ECO:0000313" key="5">
    <source>
        <dbReference type="Proteomes" id="UP000321491"/>
    </source>
</evidence>
<dbReference type="PROSITE" id="PS51677">
    <property type="entry name" value="NODB"/>
    <property type="match status" value="1"/>
</dbReference>
<evidence type="ECO:0000256" key="2">
    <source>
        <dbReference type="ARBA" id="ARBA00022729"/>
    </source>
</evidence>
<dbReference type="AlphaFoldDB" id="A0A511UUF7"/>
<dbReference type="Proteomes" id="UP000321491">
    <property type="component" value="Unassembled WGS sequence"/>
</dbReference>
<dbReference type="InterPro" id="IPR051398">
    <property type="entry name" value="Polysacch_Deacetylase"/>
</dbReference>
<keyword evidence="2" id="KW-0732">Signal</keyword>
<evidence type="ECO:0000256" key="1">
    <source>
        <dbReference type="ARBA" id="ARBA00004613"/>
    </source>
</evidence>
<dbReference type="InterPro" id="IPR011330">
    <property type="entry name" value="Glyco_hydro/deAcase_b/a-brl"/>
</dbReference>
<dbReference type="RefSeq" id="WP_170226578.1">
    <property type="nucleotide sequence ID" value="NZ_BJXW01000007.1"/>
</dbReference>
<dbReference type="GO" id="GO:0016810">
    <property type="term" value="F:hydrolase activity, acting on carbon-nitrogen (but not peptide) bonds"/>
    <property type="evidence" value="ECO:0007669"/>
    <property type="project" value="InterPro"/>
</dbReference>
<dbReference type="EMBL" id="BJXW01000007">
    <property type="protein sequence ID" value="GEN30227.1"/>
    <property type="molecule type" value="Genomic_DNA"/>
</dbReference>
<feature type="domain" description="NodB homology" evidence="3">
    <location>
        <begin position="643"/>
        <end position="857"/>
    </location>
</feature>
<protein>
    <recommendedName>
        <fullName evidence="3">NodB homology domain-containing protein</fullName>
    </recommendedName>
</protein>
<dbReference type="Pfam" id="PF01522">
    <property type="entry name" value="Polysacc_deac_1"/>
    <property type="match status" value="1"/>
</dbReference>
<accession>A0A511UUF7</accession>
<evidence type="ECO:0000313" key="4">
    <source>
        <dbReference type="EMBL" id="GEN30227.1"/>
    </source>
</evidence>
<dbReference type="PANTHER" id="PTHR34216">
    <property type="match status" value="1"/>
</dbReference>
<dbReference type="Gene3D" id="3.20.20.370">
    <property type="entry name" value="Glycoside hydrolase/deacetylase"/>
    <property type="match status" value="1"/>
</dbReference>
<dbReference type="GO" id="GO:0005975">
    <property type="term" value="P:carbohydrate metabolic process"/>
    <property type="evidence" value="ECO:0007669"/>
    <property type="project" value="InterPro"/>
</dbReference>
<organism evidence="4 5">
    <name type="scientific">Cerasibacillus quisquiliarum</name>
    <dbReference type="NCBI Taxonomy" id="227865"/>
    <lineage>
        <taxon>Bacteria</taxon>
        <taxon>Bacillati</taxon>
        <taxon>Bacillota</taxon>
        <taxon>Bacilli</taxon>
        <taxon>Bacillales</taxon>
        <taxon>Bacillaceae</taxon>
        <taxon>Cerasibacillus</taxon>
    </lineage>
</organism>
<dbReference type="InterPro" id="IPR002509">
    <property type="entry name" value="NODB_dom"/>
</dbReference>
<comment type="subcellular location">
    <subcellularLocation>
        <location evidence="1">Secreted</location>
    </subcellularLocation>
</comment>
<proteinExistence type="predicted"/>
<comment type="caution">
    <text evidence="4">The sequence shown here is derived from an EMBL/GenBank/DDBJ whole genome shotgun (WGS) entry which is preliminary data.</text>
</comment>
<name>A0A511UUF7_9BACI</name>
<dbReference type="GO" id="GO:0005576">
    <property type="term" value="C:extracellular region"/>
    <property type="evidence" value="ECO:0007669"/>
    <property type="project" value="UniProtKB-SubCell"/>
</dbReference>
<gene>
    <name evidence="4" type="ORF">CQU01_04650</name>
</gene>
<dbReference type="PANTHER" id="PTHR34216:SF3">
    <property type="entry name" value="POLY-BETA-1,6-N-ACETYL-D-GLUCOSAMINE N-DEACETYLASE"/>
    <property type="match status" value="1"/>
</dbReference>
<dbReference type="SUPFAM" id="SSF88713">
    <property type="entry name" value="Glycoside hydrolase/deacetylase"/>
    <property type="match status" value="1"/>
</dbReference>
<sequence>MAKIQHLLNKIRTAIYGKEVRGSLADGLEAINKETEDATEVAVNVEQRQDAVEQQFDDVLNEWTSDKPISNEETIAARTNRNTGENHQTLGQRLDAENKKVSAQLADNKQLINKNRNDIGDLGTFVEGELSNLKEYTDLELDKRATKTQVSEELNKKADEKYVNVEVEKVRKEIADIVTTPADGVNQQEIINAREGKKSLGANMREIRKRTNASLQNVMKNGDFKEDNLNNFGVFYGNMRLSKFEDDVDDYHSVVLTSNGSSDYFGASIYQTLQSQIPQLDKWYVKARMRAVEDVHDLTIGVRGIKGIKHPVSENAGSVKKGVWYDVSYLFDPEKEHNLTGEFRVFACGIYPSGQNTSGKRVEVDNILAINLTKFFGYGNEPTKDQMDKLLENYPYRYFDEESDAGNLSSANLKEMISHKREIERMSNELEIINNSSLKNGIDNGNFENENGGKWRTESGTTWEISNNTMKIIGLGTSTIPRISQETPFVFRPGKIVYIRFLGRVTSQSCERLGIATYSDVAGNTIQYAFFNDFKVNEQKVFSATVTMPEEGKGNIRVQVRAQYPDATSSDGNSVEVQKVLAIDLTETFGAGSEPTKEQMDEIINNLPNQWFDDRAKVADVQKSFMSYVFNKKDKGGAGLKRPLIAITFDDGFRSDIDLVYPEFKQRGITGTSYIWTDRTDNYAGAMNPDDLIKLKLNGWGIECHTRDHLRLAELSDQEIHEQFQAVNQDFERYGLPLPQHHALPFGSGGNVKRVQDIVMQYRKSCRNIHSNSSGIYNDWDTIDFSALNARSADITDANPHVVDLRKSDIDLTIEKNGILILIVHKVSLETNGQYEAKLEHLLSVVDYAIEKGMKFVTLDEMYERVKEYQNVVN</sequence>
<reference evidence="4 5" key="1">
    <citation type="submission" date="2019-07" db="EMBL/GenBank/DDBJ databases">
        <title>Whole genome shotgun sequence of Cerasibacillus quisquiliarum NBRC 102429.</title>
        <authorList>
            <person name="Hosoyama A."/>
            <person name="Uohara A."/>
            <person name="Ohji S."/>
            <person name="Ichikawa N."/>
        </authorList>
    </citation>
    <scope>NUCLEOTIDE SEQUENCE [LARGE SCALE GENOMIC DNA]</scope>
    <source>
        <strain evidence="4 5">NBRC 102429</strain>
    </source>
</reference>